<keyword evidence="7" id="KW-1185">Reference proteome</keyword>
<dbReference type="InterPro" id="IPR045019">
    <property type="entry name" value="BETA-OHASE-like"/>
</dbReference>
<gene>
    <name evidence="6" type="ORF">GCM10022292_15330</name>
</gene>
<keyword evidence="2" id="KW-0125">Carotenoid biosynthesis</keyword>
<protein>
    <submittedName>
        <fullName evidence="6">Sterol desaturase family protein</fullName>
    </submittedName>
</protein>
<organism evidence="6 7">
    <name type="scientific">Winogradskyella damuponensis</name>
    <dbReference type="NCBI Taxonomy" id="943939"/>
    <lineage>
        <taxon>Bacteria</taxon>
        <taxon>Pseudomonadati</taxon>
        <taxon>Bacteroidota</taxon>
        <taxon>Flavobacteriia</taxon>
        <taxon>Flavobacteriales</taxon>
        <taxon>Flavobacteriaceae</taxon>
        <taxon>Winogradskyella</taxon>
    </lineage>
</organism>
<evidence type="ECO:0000256" key="2">
    <source>
        <dbReference type="ARBA" id="ARBA00022746"/>
    </source>
</evidence>
<evidence type="ECO:0000259" key="5">
    <source>
        <dbReference type="Pfam" id="PF04116"/>
    </source>
</evidence>
<accession>A0ABP8CSK0</accession>
<keyword evidence="3" id="KW-0560">Oxidoreductase</keyword>
<dbReference type="PANTHER" id="PTHR31899">
    <property type="entry name" value="BETA-CAROTENE 3-HYDROXYLASE 1, CHLOROPLASTIC"/>
    <property type="match status" value="1"/>
</dbReference>
<dbReference type="PANTHER" id="PTHR31899:SF9">
    <property type="entry name" value="BETA-CAROTENE 3-HYDROXYLASE 1, CHLOROPLASTIC"/>
    <property type="match status" value="1"/>
</dbReference>
<evidence type="ECO:0000313" key="6">
    <source>
        <dbReference type="EMBL" id="GAA4242913.1"/>
    </source>
</evidence>
<dbReference type="RefSeq" id="WP_334471274.1">
    <property type="nucleotide sequence ID" value="NZ_BAABCB010000015.1"/>
</dbReference>
<keyword evidence="4" id="KW-0812">Transmembrane</keyword>
<comment type="similarity">
    <text evidence="1">Belongs to the sterol desaturase family.</text>
</comment>
<evidence type="ECO:0000313" key="7">
    <source>
        <dbReference type="Proteomes" id="UP001501682"/>
    </source>
</evidence>
<evidence type="ECO:0000256" key="1">
    <source>
        <dbReference type="ARBA" id="ARBA00009324"/>
    </source>
</evidence>
<feature type="transmembrane region" description="Helical" evidence="4">
    <location>
        <begin position="6"/>
        <end position="23"/>
    </location>
</feature>
<dbReference type="Pfam" id="PF04116">
    <property type="entry name" value="FA_hydroxylase"/>
    <property type="match status" value="1"/>
</dbReference>
<evidence type="ECO:0000256" key="4">
    <source>
        <dbReference type="SAM" id="Phobius"/>
    </source>
</evidence>
<name>A0ABP8CSK0_9FLAO</name>
<reference evidence="7" key="1">
    <citation type="journal article" date="2019" name="Int. J. Syst. Evol. Microbiol.">
        <title>The Global Catalogue of Microorganisms (GCM) 10K type strain sequencing project: providing services to taxonomists for standard genome sequencing and annotation.</title>
        <authorList>
            <consortium name="The Broad Institute Genomics Platform"/>
            <consortium name="The Broad Institute Genome Sequencing Center for Infectious Disease"/>
            <person name="Wu L."/>
            <person name="Ma J."/>
        </authorList>
    </citation>
    <scope>NUCLEOTIDE SEQUENCE [LARGE SCALE GENOMIC DNA]</scope>
    <source>
        <strain evidence="7">JCM 17633</strain>
    </source>
</reference>
<dbReference type="EMBL" id="BAABCB010000015">
    <property type="protein sequence ID" value="GAA4242913.1"/>
    <property type="molecule type" value="Genomic_DNA"/>
</dbReference>
<keyword evidence="4" id="KW-0472">Membrane</keyword>
<dbReference type="InterPro" id="IPR006694">
    <property type="entry name" value="Fatty_acid_hydroxylase"/>
</dbReference>
<keyword evidence="4" id="KW-1133">Transmembrane helix</keyword>
<feature type="transmembrane region" description="Helical" evidence="4">
    <location>
        <begin position="76"/>
        <end position="95"/>
    </location>
</feature>
<sequence>MQTIFWILIFLSTFFIMEFNAWFTHKYIMHGFLWNLHKDHHKKDHDSWFERNDAFFIFYAIVSMVCFYLWSYEAIWYCLPIGLGILVYGAAYFIVHDIFIHQRFKWLRNIDNKYARGLRRAHKIHHKHLGKDKGENFGMLIVPFKYFKQ</sequence>
<feature type="transmembrane region" description="Helical" evidence="4">
    <location>
        <begin position="52"/>
        <end position="70"/>
    </location>
</feature>
<comment type="caution">
    <text evidence="6">The sequence shown here is derived from an EMBL/GenBank/DDBJ whole genome shotgun (WGS) entry which is preliminary data.</text>
</comment>
<evidence type="ECO:0000256" key="3">
    <source>
        <dbReference type="ARBA" id="ARBA00023002"/>
    </source>
</evidence>
<dbReference type="Proteomes" id="UP001501682">
    <property type="component" value="Unassembled WGS sequence"/>
</dbReference>
<feature type="domain" description="Fatty acid hydroxylase" evidence="5">
    <location>
        <begin position="11"/>
        <end position="140"/>
    </location>
</feature>
<proteinExistence type="inferred from homology"/>